<dbReference type="InterPro" id="IPR036680">
    <property type="entry name" value="SPOR-like_sf"/>
</dbReference>
<evidence type="ECO:0000313" key="3">
    <source>
        <dbReference type="EMBL" id="SVA53904.1"/>
    </source>
</evidence>
<dbReference type="Gene3D" id="3.30.70.1070">
    <property type="entry name" value="Sporulation related repeat"/>
    <property type="match status" value="1"/>
</dbReference>
<proteinExistence type="predicted"/>
<keyword evidence="1" id="KW-1133">Transmembrane helix</keyword>
<gene>
    <name evidence="3" type="ORF">METZ01_LOCUS106758</name>
</gene>
<sequence length="206" mass="22633">MPGMSQNRIQARRPGTTSPWSASGWLMLLIGIVLGALASGFYTGMRSGDPDRLGSGLKQLLEVPRVDVETPMLTLPADRAPARTAFDFFTVLPDERVIPETAGSVETETATDETLNKENVVKPKNSSGYYMLQVASYTEEAKADQLKVKLAKTGFASSIQHISVQGQSDFYRVRIGPFFSMPELEQVNRQLTRKGIEALPLKVSRP</sequence>
<keyword evidence="1" id="KW-0472">Membrane</keyword>
<protein>
    <recommendedName>
        <fullName evidence="2">SPOR domain-containing protein</fullName>
    </recommendedName>
</protein>
<dbReference type="Pfam" id="PF05036">
    <property type="entry name" value="SPOR"/>
    <property type="match status" value="1"/>
</dbReference>
<accession>A0A381WN23</accession>
<dbReference type="GO" id="GO:0030428">
    <property type="term" value="C:cell septum"/>
    <property type="evidence" value="ECO:0007669"/>
    <property type="project" value="TreeGrafter"/>
</dbReference>
<dbReference type="GO" id="GO:0032153">
    <property type="term" value="C:cell division site"/>
    <property type="evidence" value="ECO:0007669"/>
    <property type="project" value="TreeGrafter"/>
</dbReference>
<evidence type="ECO:0000259" key="2">
    <source>
        <dbReference type="PROSITE" id="PS51724"/>
    </source>
</evidence>
<reference evidence="3" key="1">
    <citation type="submission" date="2018-05" db="EMBL/GenBank/DDBJ databases">
        <authorList>
            <person name="Lanie J.A."/>
            <person name="Ng W.-L."/>
            <person name="Kazmierczak K.M."/>
            <person name="Andrzejewski T.M."/>
            <person name="Davidsen T.M."/>
            <person name="Wayne K.J."/>
            <person name="Tettelin H."/>
            <person name="Glass J.I."/>
            <person name="Rusch D."/>
            <person name="Podicherti R."/>
            <person name="Tsui H.-C.T."/>
            <person name="Winkler M.E."/>
        </authorList>
    </citation>
    <scope>NUCLEOTIDE SEQUENCE</scope>
</reference>
<dbReference type="GO" id="GO:0032506">
    <property type="term" value="P:cytokinetic process"/>
    <property type="evidence" value="ECO:0007669"/>
    <property type="project" value="TreeGrafter"/>
</dbReference>
<dbReference type="SUPFAM" id="SSF110997">
    <property type="entry name" value="Sporulation related repeat"/>
    <property type="match status" value="1"/>
</dbReference>
<name>A0A381WN23_9ZZZZ</name>
<feature type="transmembrane region" description="Helical" evidence="1">
    <location>
        <begin position="20"/>
        <end position="42"/>
    </location>
</feature>
<dbReference type="AlphaFoldDB" id="A0A381WN23"/>
<dbReference type="PANTHER" id="PTHR38687:SF1">
    <property type="entry name" value="CELL DIVISION PROTEIN DEDD"/>
    <property type="match status" value="1"/>
</dbReference>
<dbReference type="PANTHER" id="PTHR38687">
    <property type="entry name" value="CELL DIVISION PROTEIN DEDD-RELATED"/>
    <property type="match status" value="1"/>
</dbReference>
<keyword evidence="1" id="KW-0812">Transmembrane</keyword>
<dbReference type="InterPro" id="IPR007730">
    <property type="entry name" value="SPOR-like_dom"/>
</dbReference>
<dbReference type="EMBL" id="UINC01012328">
    <property type="protein sequence ID" value="SVA53904.1"/>
    <property type="molecule type" value="Genomic_DNA"/>
</dbReference>
<organism evidence="3">
    <name type="scientific">marine metagenome</name>
    <dbReference type="NCBI Taxonomy" id="408172"/>
    <lineage>
        <taxon>unclassified sequences</taxon>
        <taxon>metagenomes</taxon>
        <taxon>ecological metagenomes</taxon>
    </lineage>
</organism>
<dbReference type="PROSITE" id="PS51724">
    <property type="entry name" value="SPOR"/>
    <property type="match status" value="1"/>
</dbReference>
<dbReference type="InterPro" id="IPR052521">
    <property type="entry name" value="Cell_div_SPOR-domain"/>
</dbReference>
<feature type="domain" description="SPOR" evidence="2">
    <location>
        <begin position="124"/>
        <end position="204"/>
    </location>
</feature>
<dbReference type="GO" id="GO:0042834">
    <property type="term" value="F:peptidoglycan binding"/>
    <property type="evidence" value="ECO:0007669"/>
    <property type="project" value="InterPro"/>
</dbReference>
<evidence type="ECO:0000256" key="1">
    <source>
        <dbReference type="SAM" id="Phobius"/>
    </source>
</evidence>